<evidence type="ECO:0000259" key="6">
    <source>
        <dbReference type="PROSITE" id="PS51350"/>
    </source>
</evidence>
<name>A0A518H4R7_9BACT</name>
<evidence type="ECO:0000256" key="1">
    <source>
        <dbReference type="ARBA" id="ARBA00004496"/>
    </source>
</evidence>
<dbReference type="CDD" id="cd00367">
    <property type="entry name" value="PTS-HPr_like"/>
    <property type="match status" value="1"/>
</dbReference>
<keyword evidence="7" id="KW-0808">Transferase</keyword>
<evidence type="ECO:0000256" key="3">
    <source>
        <dbReference type="ARBA" id="ARBA00022490"/>
    </source>
</evidence>
<dbReference type="GO" id="GO:0016740">
    <property type="term" value="F:transferase activity"/>
    <property type="evidence" value="ECO:0007669"/>
    <property type="project" value="UniProtKB-KW"/>
</dbReference>
<dbReference type="InterPro" id="IPR002114">
    <property type="entry name" value="PTS_HPr_Ser_P_site"/>
</dbReference>
<evidence type="ECO:0000313" key="8">
    <source>
        <dbReference type="Proteomes" id="UP000317835"/>
    </source>
</evidence>
<accession>A0A518H4R7</accession>
<evidence type="ECO:0000313" key="7">
    <source>
        <dbReference type="EMBL" id="QDV35828.1"/>
    </source>
</evidence>
<dbReference type="PANTHER" id="PTHR33705">
    <property type="entry name" value="PHOSPHOCARRIER PROTEIN HPR"/>
    <property type="match status" value="1"/>
</dbReference>
<dbReference type="NCBIfam" id="TIGR01003">
    <property type="entry name" value="PTS_HPr_family"/>
    <property type="match status" value="1"/>
</dbReference>
<dbReference type="EMBL" id="CP036426">
    <property type="protein sequence ID" value="QDV35828.1"/>
    <property type="molecule type" value="Genomic_DNA"/>
</dbReference>
<dbReference type="PRINTS" id="PR00107">
    <property type="entry name" value="PHOSPHOCPHPR"/>
</dbReference>
<evidence type="ECO:0000256" key="5">
    <source>
        <dbReference type="SAM" id="MobiDB-lite"/>
    </source>
</evidence>
<comment type="similarity">
    <text evidence="2">Belongs to the HPr family.</text>
</comment>
<dbReference type="AlphaFoldDB" id="A0A518H4R7"/>
<keyword evidence="4" id="KW-0598">Phosphotransferase system</keyword>
<feature type="region of interest" description="Disordered" evidence="5">
    <location>
        <begin position="1"/>
        <end position="30"/>
    </location>
</feature>
<dbReference type="InterPro" id="IPR035895">
    <property type="entry name" value="HPr-like_sf"/>
</dbReference>
<evidence type="ECO:0000256" key="4">
    <source>
        <dbReference type="ARBA" id="ARBA00022683"/>
    </source>
</evidence>
<proteinExistence type="inferred from homology"/>
<dbReference type="PROSITE" id="PS51350">
    <property type="entry name" value="PTS_HPR_DOM"/>
    <property type="match status" value="1"/>
</dbReference>
<dbReference type="InterPro" id="IPR050399">
    <property type="entry name" value="HPr"/>
</dbReference>
<dbReference type="GO" id="GO:0005737">
    <property type="term" value="C:cytoplasm"/>
    <property type="evidence" value="ECO:0007669"/>
    <property type="project" value="UniProtKB-SubCell"/>
</dbReference>
<keyword evidence="8" id="KW-1185">Reference proteome</keyword>
<dbReference type="GO" id="GO:0009401">
    <property type="term" value="P:phosphoenolpyruvate-dependent sugar phosphotransferase system"/>
    <property type="evidence" value="ECO:0007669"/>
    <property type="project" value="UniProtKB-KW"/>
</dbReference>
<dbReference type="PROSITE" id="PS00589">
    <property type="entry name" value="PTS_HPR_SER"/>
    <property type="match status" value="1"/>
</dbReference>
<keyword evidence="3" id="KW-0963">Cytoplasm</keyword>
<gene>
    <name evidence="7" type="primary">ptsO_1</name>
    <name evidence="7" type="ORF">ElP_37360</name>
</gene>
<feature type="domain" description="HPr" evidence="6">
    <location>
        <begin position="31"/>
        <end position="118"/>
    </location>
</feature>
<protein>
    <submittedName>
        <fullName evidence="7">Phosphocarrier protein NPr</fullName>
        <ecNumber evidence="7">2.7.11.-</ecNumber>
    </submittedName>
</protein>
<reference evidence="7 8" key="1">
    <citation type="submission" date="2019-02" db="EMBL/GenBank/DDBJ databases">
        <title>Deep-cultivation of Planctomycetes and their phenomic and genomic characterization uncovers novel biology.</title>
        <authorList>
            <person name="Wiegand S."/>
            <person name="Jogler M."/>
            <person name="Boedeker C."/>
            <person name="Pinto D."/>
            <person name="Vollmers J."/>
            <person name="Rivas-Marin E."/>
            <person name="Kohn T."/>
            <person name="Peeters S.H."/>
            <person name="Heuer A."/>
            <person name="Rast P."/>
            <person name="Oberbeckmann S."/>
            <person name="Bunk B."/>
            <person name="Jeske O."/>
            <person name="Meyerdierks A."/>
            <person name="Storesund J.E."/>
            <person name="Kallscheuer N."/>
            <person name="Luecker S."/>
            <person name="Lage O.M."/>
            <person name="Pohl T."/>
            <person name="Merkel B.J."/>
            <person name="Hornburger P."/>
            <person name="Mueller R.-W."/>
            <person name="Bruemmer F."/>
            <person name="Labrenz M."/>
            <person name="Spormann A.M."/>
            <person name="Op den Camp H."/>
            <person name="Overmann J."/>
            <person name="Amann R."/>
            <person name="Jetten M.S.M."/>
            <person name="Mascher T."/>
            <person name="Medema M.H."/>
            <person name="Devos D.P."/>
            <person name="Kaster A.-K."/>
            <person name="Ovreas L."/>
            <person name="Rohde M."/>
            <person name="Galperin M.Y."/>
            <person name="Jogler C."/>
        </authorList>
    </citation>
    <scope>NUCLEOTIDE SEQUENCE [LARGE SCALE GENOMIC DNA]</scope>
    <source>
        <strain evidence="7 8">ElP</strain>
    </source>
</reference>
<dbReference type="SUPFAM" id="SSF55594">
    <property type="entry name" value="HPr-like"/>
    <property type="match status" value="1"/>
</dbReference>
<sequence>MPSDLRDPRHPAAPPGGRRRTGPPMSQDPHLARRRVEITNAYGLHLRPAEKFVGLAGRFVAEVRVRHEGREFNGKSILDLMSLAAECGTWLEVEALGPDAEAAVAALAELVAARFGEEANPAPCPPPATDPGPAGGLRP</sequence>
<evidence type="ECO:0000256" key="2">
    <source>
        <dbReference type="ARBA" id="ARBA00010736"/>
    </source>
</evidence>
<comment type="subcellular location">
    <subcellularLocation>
        <location evidence="1">Cytoplasm</location>
    </subcellularLocation>
</comment>
<dbReference type="EC" id="2.7.11.-" evidence="7"/>
<dbReference type="Proteomes" id="UP000317835">
    <property type="component" value="Chromosome"/>
</dbReference>
<feature type="compositionally biased region" description="Basic and acidic residues" evidence="5">
    <location>
        <begin position="1"/>
        <end position="10"/>
    </location>
</feature>
<feature type="region of interest" description="Disordered" evidence="5">
    <location>
        <begin position="118"/>
        <end position="139"/>
    </location>
</feature>
<dbReference type="Gene3D" id="3.30.1340.10">
    <property type="entry name" value="HPr-like"/>
    <property type="match status" value="1"/>
</dbReference>
<dbReference type="InterPro" id="IPR000032">
    <property type="entry name" value="HPr-like"/>
</dbReference>
<dbReference type="PANTHER" id="PTHR33705:SF2">
    <property type="entry name" value="PHOSPHOCARRIER PROTEIN NPR"/>
    <property type="match status" value="1"/>
</dbReference>
<organism evidence="7 8">
    <name type="scientific">Tautonia plasticadhaerens</name>
    <dbReference type="NCBI Taxonomy" id="2527974"/>
    <lineage>
        <taxon>Bacteria</taxon>
        <taxon>Pseudomonadati</taxon>
        <taxon>Planctomycetota</taxon>
        <taxon>Planctomycetia</taxon>
        <taxon>Isosphaerales</taxon>
        <taxon>Isosphaeraceae</taxon>
        <taxon>Tautonia</taxon>
    </lineage>
</organism>
<dbReference type="KEGG" id="tpla:ElP_37360"/>
<dbReference type="Pfam" id="PF00381">
    <property type="entry name" value="PTS-HPr"/>
    <property type="match status" value="1"/>
</dbReference>